<gene>
    <name evidence="5" type="ORF">GH714_018803</name>
</gene>
<accession>A0A6A6LTP2</accession>
<sequence length="350" mass="39028">MLARMRLRKQKPSNLVERENNSISCITAERDGGYRVQEGAAPGNRYKHFFDTTEKIRRYVYHDVIRLGDAQKLFDCAFVQSYTTNSAKVVFLNPRPQTRQFRGSGNVCGTCDRSLQDPYLFCSLSCKVDCIIKTKGVSGLSSFLFDCNFLSLSEPVSDDGLMTPDSVLEPNASTRTSSSSVTMQAPKEAPHDMQCKDKFLLQSVAAPDGTTMKDITPDMFNKENGKDVEEFKLRVVYIPANPPSPVPEESEEESSLSASVLENGNQDALLFEAVSRSLEEPKEKSSEAWSTISKLTEEKASVLQQNQQLRQEVELMRRQVSKTPDGGFSLFLVVLVGLFGILVGYVVKRT</sequence>
<keyword evidence="3" id="KW-0472">Membrane</keyword>
<name>A0A6A6LTP2_HEVBR</name>
<dbReference type="PANTHER" id="PTHR10809:SF160">
    <property type="entry name" value="VESICLE-ASSOCIATED PROTEIN 1-3"/>
    <property type="match status" value="1"/>
</dbReference>
<evidence type="ECO:0000313" key="5">
    <source>
        <dbReference type="EMBL" id="KAF2303493.1"/>
    </source>
</evidence>
<dbReference type="GO" id="GO:0061817">
    <property type="term" value="P:endoplasmic reticulum-plasma membrane tethering"/>
    <property type="evidence" value="ECO:0007669"/>
    <property type="project" value="TreeGrafter"/>
</dbReference>
<dbReference type="InterPro" id="IPR000535">
    <property type="entry name" value="MSP_dom"/>
</dbReference>
<dbReference type="Proteomes" id="UP000467840">
    <property type="component" value="Chromosome 16"/>
</dbReference>
<reference evidence="5 6" key="1">
    <citation type="journal article" date="2020" name="Mol. Plant">
        <title>The Chromosome-Based Rubber Tree Genome Provides New Insights into Spurge Genome Evolution and Rubber Biosynthesis.</title>
        <authorList>
            <person name="Liu J."/>
            <person name="Shi C."/>
            <person name="Shi C.C."/>
            <person name="Li W."/>
            <person name="Zhang Q.J."/>
            <person name="Zhang Y."/>
            <person name="Li K."/>
            <person name="Lu H.F."/>
            <person name="Shi C."/>
            <person name="Zhu S.T."/>
            <person name="Xiao Z.Y."/>
            <person name="Nan H."/>
            <person name="Yue Y."/>
            <person name="Zhu X.G."/>
            <person name="Wu Y."/>
            <person name="Hong X.N."/>
            <person name="Fan G.Y."/>
            <person name="Tong Y."/>
            <person name="Zhang D."/>
            <person name="Mao C.L."/>
            <person name="Liu Y.L."/>
            <person name="Hao S.J."/>
            <person name="Liu W.Q."/>
            <person name="Lv M.Q."/>
            <person name="Zhang H.B."/>
            <person name="Liu Y."/>
            <person name="Hu-Tang G.R."/>
            <person name="Wang J.P."/>
            <person name="Wang J.H."/>
            <person name="Sun Y.H."/>
            <person name="Ni S.B."/>
            <person name="Chen W.B."/>
            <person name="Zhang X.C."/>
            <person name="Jiao Y.N."/>
            <person name="Eichler E.E."/>
            <person name="Li G.H."/>
            <person name="Liu X."/>
            <person name="Gao L.Z."/>
        </authorList>
    </citation>
    <scope>NUCLEOTIDE SEQUENCE [LARGE SCALE GENOMIC DNA]</scope>
    <source>
        <strain evidence="6">cv. GT1</strain>
        <tissue evidence="5">Leaf</tissue>
    </source>
</reference>
<evidence type="ECO:0000256" key="1">
    <source>
        <dbReference type="ARBA" id="ARBA00008932"/>
    </source>
</evidence>
<proteinExistence type="inferred from homology"/>
<dbReference type="Pfam" id="PF04640">
    <property type="entry name" value="PLATZ"/>
    <property type="match status" value="1"/>
</dbReference>
<evidence type="ECO:0000256" key="3">
    <source>
        <dbReference type="SAM" id="Phobius"/>
    </source>
</evidence>
<dbReference type="PANTHER" id="PTHR10809">
    <property type="entry name" value="VESICLE-ASSOCIATED MEMBRANE PROTEIN-ASSOCIATED PROTEIN"/>
    <property type="match status" value="1"/>
</dbReference>
<keyword evidence="3" id="KW-0812">Transmembrane</keyword>
<dbReference type="EMBL" id="JAAGAX010000009">
    <property type="protein sequence ID" value="KAF2303493.1"/>
    <property type="molecule type" value="Genomic_DNA"/>
</dbReference>
<protein>
    <recommendedName>
        <fullName evidence="4">MSP domain-containing protein</fullName>
    </recommendedName>
</protein>
<dbReference type="SUPFAM" id="SSF49354">
    <property type="entry name" value="PapD-like"/>
    <property type="match status" value="1"/>
</dbReference>
<organism evidence="5 6">
    <name type="scientific">Hevea brasiliensis</name>
    <name type="common">Para rubber tree</name>
    <name type="synonym">Siphonia brasiliensis</name>
    <dbReference type="NCBI Taxonomy" id="3981"/>
    <lineage>
        <taxon>Eukaryota</taxon>
        <taxon>Viridiplantae</taxon>
        <taxon>Streptophyta</taxon>
        <taxon>Embryophyta</taxon>
        <taxon>Tracheophyta</taxon>
        <taxon>Spermatophyta</taxon>
        <taxon>Magnoliopsida</taxon>
        <taxon>eudicotyledons</taxon>
        <taxon>Gunneridae</taxon>
        <taxon>Pentapetalae</taxon>
        <taxon>rosids</taxon>
        <taxon>fabids</taxon>
        <taxon>Malpighiales</taxon>
        <taxon>Euphorbiaceae</taxon>
        <taxon>Crotonoideae</taxon>
        <taxon>Micrandreae</taxon>
        <taxon>Hevea</taxon>
    </lineage>
</organism>
<keyword evidence="3" id="KW-1133">Transmembrane helix</keyword>
<comment type="caution">
    <text evidence="5">The sequence shown here is derived from an EMBL/GenBank/DDBJ whole genome shotgun (WGS) entry which is preliminary data.</text>
</comment>
<keyword evidence="2" id="KW-0175">Coiled coil</keyword>
<dbReference type="InterPro" id="IPR006734">
    <property type="entry name" value="PLATZ"/>
</dbReference>
<evidence type="ECO:0000259" key="4">
    <source>
        <dbReference type="PROSITE" id="PS50202"/>
    </source>
</evidence>
<feature type="transmembrane region" description="Helical" evidence="3">
    <location>
        <begin position="326"/>
        <end position="347"/>
    </location>
</feature>
<dbReference type="Gene3D" id="2.60.40.10">
    <property type="entry name" value="Immunoglobulins"/>
    <property type="match status" value="1"/>
</dbReference>
<evidence type="ECO:0000313" key="6">
    <source>
        <dbReference type="Proteomes" id="UP000467840"/>
    </source>
</evidence>
<keyword evidence="6" id="KW-1185">Reference proteome</keyword>
<dbReference type="InterPro" id="IPR008962">
    <property type="entry name" value="PapD-like_sf"/>
</dbReference>
<feature type="coiled-coil region" evidence="2">
    <location>
        <begin position="292"/>
        <end position="319"/>
    </location>
</feature>
<dbReference type="InterPro" id="IPR013783">
    <property type="entry name" value="Ig-like_fold"/>
</dbReference>
<dbReference type="PROSITE" id="PS50202">
    <property type="entry name" value="MSP"/>
    <property type="match status" value="1"/>
</dbReference>
<dbReference type="InterPro" id="IPR016763">
    <property type="entry name" value="VAP"/>
</dbReference>
<comment type="similarity">
    <text evidence="1">Belongs to the VAMP-associated protein (VAP) (TC 9.B.17) family.</text>
</comment>
<dbReference type="GO" id="GO:0005789">
    <property type="term" value="C:endoplasmic reticulum membrane"/>
    <property type="evidence" value="ECO:0007669"/>
    <property type="project" value="InterPro"/>
</dbReference>
<dbReference type="AlphaFoldDB" id="A0A6A6LTP2"/>
<dbReference type="GO" id="GO:0090158">
    <property type="term" value="P:endoplasmic reticulum membrane organization"/>
    <property type="evidence" value="ECO:0007669"/>
    <property type="project" value="TreeGrafter"/>
</dbReference>
<dbReference type="GO" id="GO:0005886">
    <property type="term" value="C:plasma membrane"/>
    <property type="evidence" value="ECO:0007669"/>
    <property type="project" value="TreeGrafter"/>
</dbReference>
<feature type="domain" description="MSP" evidence="4">
    <location>
        <begin position="89"/>
        <end position="238"/>
    </location>
</feature>
<evidence type="ECO:0000256" key="2">
    <source>
        <dbReference type="SAM" id="Coils"/>
    </source>
</evidence>